<feature type="coiled-coil region" evidence="5">
    <location>
        <begin position="609"/>
        <end position="636"/>
    </location>
</feature>
<keyword evidence="4" id="KW-0539">Nucleus</keyword>
<evidence type="ECO:0000256" key="2">
    <source>
        <dbReference type="ARBA" id="ARBA00023125"/>
    </source>
</evidence>
<keyword evidence="8" id="KW-1185">Reference proteome</keyword>
<protein>
    <submittedName>
        <fullName evidence="9">NAC domain containing protein 50-like isoform X1</fullName>
    </submittedName>
</protein>
<feature type="compositionally biased region" description="Polar residues" evidence="6">
    <location>
        <begin position="74"/>
        <end position="84"/>
    </location>
</feature>
<reference evidence="8" key="1">
    <citation type="journal article" date="2020" name="Plant Biotechnol. J.">
        <title>The pomegranate (Punica granatum L.) draft genome dissects genetic divergence between soft- and hard-seeded cultivars.</title>
        <authorList>
            <person name="Luo X."/>
            <person name="Li H."/>
            <person name="Wu Z."/>
            <person name="Yao W."/>
            <person name="Zhao P."/>
            <person name="Cao D."/>
            <person name="Yu H."/>
            <person name="Li K."/>
            <person name="Poudel K."/>
            <person name="Zhao D."/>
            <person name="Zhang F."/>
            <person name="Xia X."/>
            <person name="Chen L."/>
            <person name="Wang Q."/>
            <person name="Jing D."/>
            <person name="Cao S."/>
        </authorList>
    </citation>
    <scope>NUCLEOTIDE SEQUENCE [LARGE SCALE GENOMIC DNA]</scope>
    <source>
        <strain evidence="8">cv. Tunisia</strain>
    </source>
</reference>
<evidence type="ECO:0000256" key="5">
    <source>
        <dbReference type="SAM" id="Coils"/>
    </source>
</evidence>
<dbReference type="PANTHER" id="PTHR31744:SF210">
    <property type="entry name" value="NAC DOMAIN-CONTAINING PROTEIN 86-LIKE"/>
    <property type="match status" value="1"/>
</dbReference>
<feature type="compositionally biased region" description="Low complexity" evidence="6">
    <location>
        <begin position="85"/>
        <end position="114"/>
    </location>
</feature>
<feature type="compositionally biased region" description="Polar residues" evidence="6">
    <location>
        <begin position="444"/>
        <end position="453"/>
    </location>
</feature>
<feature type="compositionally biased region" description="Basic and acidic residues" evidence="6">
    <location>
        <begin position="420"/>
        <end position="442"/>
    </location>
</feature>
<proteinExistence type="predicted"/>
<organism evidence="8 9">
    <name type="scientific">Punica granatum</name>
    <name type="common">Pomegranate</name>
    <dbReference type="NCBI Taxonomy" id="22663"/>
    <lineage>
        <taxon>Eukaryota</taxon>
        <taxon>Viridiplantae</taxon>
        <taxon>Streptophyta</taxon>
        <taxon>Embryophyta</taxon>
        <taxon>Tracheophyta</taxon>
        <taxon>Spermatophyta</taxon>
        <taxon>Magnoliopsida</taxon>
        <taxon>eudicotyledons</taxon>
        <taxon>Gunneridae</taxon>
        <taxon>Pentapetalae</taxon>
        <taxon>rosids</taxon>
        <taxon>malvids</taxon>
        <taxon>Myrtales</taxon>
        <taxon>Lythraceae</taxon>
        <taxon>Punica</taxon>
    </lineage>
</organism>
<dbReference type="Gene3D" id="2.170.150.80">
    <property type="entry name" value="NAC domain"/>
    <property type="match status" value="1"/>
</dbReference>
<evidence type="ECO:0000313" key="8">
    <source>
        <dbReference type="Proteomes" id="UP000515151"/>
    </source>
</evidence>
<dbReference type="GO" id="GO:0003677">
    <property type="term" value="F:DNA binding"/>
    <property type="evidence" value="ECO:0007669"/>
    <property type="project" value="UniProtKB-KW"/>
</dbReference>
<keyword evidence="1" id="KW-0805">Transcription regulation</keyword>
<feature type="region of interest" description="Disordered" evidence="6">
    <location>
        <begin position="1"/>
        <end position="24"/>
    </location>
</feature>
<dbReference type="Pfam" id="PF02365">
    <property type="entry name" value="NAM"/>
    <property type="match status" value="1"/>
</dbReference>
<dbReference type="InterPro" id="IPR003441">
    <property type="entry name" value="NAC-dom"/>
</dbReference>
<dbReference type="InterPro" id="IPR036093">
    <property type="entry name" value="NAC_dom_sf"/>
</dbReference>
<dbReference type="PANTHER" id="PTHR31744">
    <property type="entry name" value="PROTEIN CUP-SHAPED COTYLEDON 2-RELATED"/>
    <property type="match status" value="1"/>
</dbReference>
<keyword evidence="2" id="KW-0238">DNA-binding</keyword>
<evidence type="ECO:0000256" key="4">
    <source>
        <dbReference type="ARBA" id="ARBA00023242"/>
    </source>
</evidence>
<evidence type="ECO:0000256" key="1">
    <source>
        <dbReference type="ARBA" id="ARBA00023015"/>
    </source>
</evidence>
<keyword evidence="5" id="KW-0175">Coiled coil</keyword>
<feature type="region of interest" description="Disordered" evidence="6">
    <location>
        <begin position="370"/>
        <end position="456"/>
    </location>
</feature>
<reference evidence="9" key="2">
    <citation type="submission" date="2025-08" db="UniProtKB">
        <authorList>
            <consortium name="RefSeq"/>
        </authorList>
    </citation>
    <scope>IDENTIFICATION</scope>
    <source>
        <tissue evidence="9">Leaf</tissue>
    </source>
</reference>
<dbReference type="GeneID" id="116196727"/>
<evidence type="ECO:0000256" key="3">
    <source>
        <dbReference type="ARBA" id="ARBA00023163"/>
    </source>
</evidence>
<accession>A0A6P8CEM4</accession>
<dbReference type="Proteomes" id="UP000515151">
    <property type="component" value="Chromosome 2"/>
</dbReference>
<evidence type="ECO:0000313" key="9">
    <source>
        <dbReference type="RefSeq" id="XP_031382457.1"/>
    </source>
</evidence>
<evidence type="ECO:0000259" key="7">
    <source>
        <dbReference type="PROSITE" id="PS51005"/>
    </source>
</evidence>
<dbReference type="AlphaFoldDB" id="A0A6P8CEM4"/>
<dbReference type="SUPFAM" id="SSF101941">
    <property type="entry name" value="NAC domain"/>
    <property type="match status" value="1"/>
</dbReference>
<evidence type="ECO:0000256" key="6">
    <source>
        <dbReference type="SAM" id="MobiDB-lite"/>
    </source>
</evidence>
<name>A0A6P8CEM4_PUNGR</name>
<feature type="region of interest" description="Disordered" evidence="6">
    <location>
        <begin position="46"/>
        <end position="128"/>
    </location>
</feature>
<feature type="domain" description="NAC" evidence="7">
    <location>
        <begin position="178"/>
        <end position="340"/>
    </location>
</feature>
<gene>
    <name evidence="9" type="primary">LOC116196727</name>
</gene>
<dbReference type="RefSeq" id="XP_031382457.1">
    <property type="nucleotide sequence ID" value="XM_031526597.1"/>
</dbReference>
<dbReference type="GO" id="GO:0006355">
    <property type="term" value="P:regulation of DNA-templated transcription"/>
    <property type="evidence" value="ECO:0007669"/>
    <property type="project" value="InterPro"/>
</dbReference>
<feature type="compositionally biased region" description="Polar residues" evidence="6">
    <location>
        <begin position="46"/>
        <end position="56"/>
    </location>
</feature>
<dbReference type="PROSITE" id="PS51005">
    <property type="entry name" value="NAC"/>
    <property type="match status" value="1"/>
</dbReference>
<sequence>MDFQDSTYETPLAVTAPVPGNEGLGGGNAPVAVTTLFGYDCYHVQSTTRTPGSTRGNDGDGGNKNLYTKVSRANAVSNRGNQGPSTASSSENASSDGGDQGSSSAPAPASARGNGDQGPSSSMVPANAGGGVGYQRPCPGILPSNASCDGGHQGLSTATVLASVRSSGSNGPRRLPDLEPGFRFCPTDDELVLYYLKRKVLGKPFRCDVITSLNIYAHQPWDLPDKAAIKSMDLEWFFFTELDRKFKSGDRVNRDTGKGFWKTTGNDRVITHKERTIGLKRTLVYHSGYKPDFKRTDWVMHEFRLSKQELERIGLKVWLNSGFPFFWVKDTYVMCRVFHKEKIGAPTKPMFAPFIEEEWDDARIESLREENMPEVNGNGTGKKHIHSPREETAEQFMTEAHARGSENEQVENPRVGTAEDPMRDENGNDNENERTGNLREETSEQPMHQASEYSTEDEMEIVTLEDPLPKNNDLPAEAKPPEDCPGGDPINMEAVEDPPVINEKRLVDLKEFDLNVAPMEGNIMNLAQDPPPAPAATAAPPAAPLMPMVMEIEQGGPSNPRPAFYRPAPEPPVHPQCMSFVNGLQEQFYKAALEKEELKLETVRLRQMLSNVHVRADQLAKENEALRKKLQEVSAFFR</sequence>
<keyword evidence="3" id="KW-0804">Transcription</keyword>